<dbReference type="NCBIfam" id="TIGR02152">
    <property type="entry name" value="D_ribokin_bact"/>
    <property type="match status" value="1"/>
</dbReference>
<evidence type="ECO:0000256" key="11">
    <source>
        <dbReference type="ARBA" id="ARBA00023277"/>
    </source>
</evidence>
<protein>
    <recommendedName>
        <fullName evidence="3 12">Ribokinase</fullName>
        <shortName evidence="12">RK</shortName>
        <ecNumber evidence="2 12">2.7.1.15</ecNumber>
    </recommendedName>
</protein>
<evidence type="ECO:0000313" key="15">
    <source>
        <dbReference type="Proteomes" id="UP000184423"/>
    </source>
</evidence>
<keyword evidence="12" id="KW-0963">Cytoplasm</keyword>
<dbReference type="GO" id="GO:0019303">
    <property type="term" value="P:D-ribose catabolic process"/>
    <property type="evidence" value="ECO:0007669"/>
    <property type="project" value="UniProtKB-UniRule"/>
</dbReference>
<keyword evidence="7 12" id="KW-0418">Kinase</keyword>
<dbReference type="AlphaFoldDB" id="A0A1M5A120"/>
<dbReference type="Pfam" id="PF00294">
    <property type="entry name" value="PfkB"/>
    <property type="match status" value="1"/>
</dbReference>
<dbReference type="InterPro" id="IPR029056">
    <property type="entry name" value="Ribokinase-like"/>
</dbReference>
<dbReference type="PRINTS" id="PR00990">
    <property type="entry name" value="RIBOKINASE"/>
</dbReference>
<keyword evidence="10 12" id="KW-0630">Potassium</keyword>
<comment type="activity regulation">
    <text evidence="12">Activated by a monovalent cation that binds near, but not in, the active site. The most likely occupant of the site in vivo is potassium. Ion binding induces a conformational change that may alter substrate affinity.</text>
</comment>
<keyword evidence="5 12" id="KW-0479">Metal-binding</keyword>
<comment type="pathway">
    <text evidence="12">Carbohydrate metabolism; D-ribose degradation; D-ribose 5-phosphate from beta-D-ribopyranose: step 2/2.</text>
</comment>
<feature type="binding site" evidence="12">
    <location>
        <begin position="244"/>
        <end position="245"/>
    </location>
    <ligand>
        <name>ATP</name>
        <dbReference type="ChEBI" id="CHEBI:30616"/>
    </ligand>
</feature>
<dbReference type="UniPathway" id="UPA00916">
    <property type="reaction ID" value="UER00889"/>
</dbReference>
<evidence type="ECO:0000259" key="13">
    <source>
        <dbReference type="Pfam" id="PF00294"/>
    </source>
</evidence>
<dbReference type="PANTHER" id="PTHR10584:SF166">
    <property type="entry name" value="RIBOKINASE"/>
    <property type="match status" value="1"/>
</dbReference>
<reference evidence="15" key="1">
    <citation type="submission" date="2016-11" db="EMBL/GenBank/DDBJ databases">
        <authorList>
            <person name="Varghese N."/>
            <person name="Submissions S."/>
        </authorList>
    </citation>
    <scope>NUCLEOTIDE SEQUENCE [LARGE SCALE GENOMIC DNA]</scope>
    <source>
        <strain evidence="15">DSM 10124</strain>
    </source>
</reference>
<dbReference type="CDD" id="cd01174">
    <property type="entry name" value="ribokinase"/>
    <property type="match status" value="1"/>
</dbReference>
<feature type="binding site" evidence="12">
    <location>
        <position position="275"/>
    </location>
    <ligand>
        <name>K(+)</name>
        <dbReference type="ChEBI" id="CHEBI:29103"/>
    </ligand>
</feature>
<comment type="caution">
    <text evidence="12">Lacks conserved residue(s) required for the propagation of feature annotation.</text>
</comment>
<comment type="subunit">
    <text evidence="12">Homodimer.</text>
</comment>
<dbReference type="HAMAP" id="MF_01987">
    <property type="entry name" value="Ribokinase"/>
    <property type="match status" value="1"/>
</dbReference>
<comment type="similarity">
    <text evidence="12">Belongs to the carbohydrate kinase PfkB family. Ribokinase subfamily.</text>
</comment>
<name>A0A1M5A120_9CLOT</name>
<evidence type="ECO:0000256" key="9">
    <source>
        <dbReference type="ARBA" id="ARBA00022842"/>
    </source>
</evidence>
<dbReference type="EMBL" id="FQVG01000045">
    <property type="protein sequence ID" value="SHF23596.1"/>
    <property type="molecule type" value="Genomic_DNA"/>
</dbReference>
<evidence type="ECO:0000256" key="5">
    <source>
        <dbReference type="ARBA" id="ARBA00022723"/>
    </source>
</evidence>
<evidence type="ECO:0000256" key="4">
    <source>
        <dbReference type="ARBA" id="ARBA00022679"/>
    </source>
</evidence>
<feature type="binding site" evidence="12">
    <location>
        <position position="239"/>
    </location>
    <ligand>
        <name>K(+)</name>
        <dbReference type="ChEBI" id="CHEBI:29103"/>
    </ligand>
</feature>
<feature type="domain" description="Carbohydrate kinase PfkB" evidence="13">
    <location>
        <begin position="2"/>
        <end position="286"/>
    </location>
</feature>
<evidence type="ECO:0000313" key="14">
    <source>
        <dbReference type="EMBL" id="SHF23596.1"/>
    </source>
</evidence>
<feature type="binding site" evidence="12">
    <location>
        <position position="241"/>
    </location>
    <ligand>
        <name>K(+)</name>
        <dbReference type="ChEBI" id="CHEBI:29103"/>
    </ligand>
</feature>
<keyword evidence="4 12" id="KW-0808">Transferase</keyword>
<gene>
    <name evidence="12" type="primary">rbsK</name>
    <name evidence="14" type="ORF">SAMN02746091_02058</name>
</gene>
<evidence type="ECO:0000256" key="3">
    <source>
        <dbReference type="ARBA" id="ARBA00016943"/>
    </source>
</evidence>
<dbReference type="EC" id="2.7.1.15" evidence="2 12"/>
<keyword evidence="15" id="KW-1185">Reference proteome</keyword>
<feature type="binding site" evidence="12">
    <location>
        <position position="138"/>
    </location>
    <ligand>
        <name>substrate</name>
    </ligand>
</feature>
<dbReference type="GO" id="GO:0004747">
    <property type="term" value="F:ribokinase activity"/>
    <property type="evidence" value="ECO:0007669"/>
    <property type="project" value="UniProtKB-UniRule"/>
</dbReference>
<keyword evidence="8 12" id="KW-0067">ATP-binding</keyword>
<dbReference type="InterPro" id="IPR002139">
    <property type="entry name" value="Ribo/fructo_kinase"/>
</dbReference>
<feature type="binding site" evidence="12">
    <location>
        <begin position="38"/>
        <end position="42"/>
    </location>
    <ligand>
        <name>substrate</name>
    </ligand>
</feature>
<evidence type="ECO:0000256" key="2">
    <source>
        <dbReference type="ARBA" id="ARBA00012035"/>
    </source>
</evidence>
<organism evidence="14 15">
    <name type="scientific">Caloramator proteoclasticus DSM 10124</name>
    <dbReference type="NCBI Taxonomy" id="1121262"/>
    <lineage>
        <taxon>Bacteria</taxon>
        <taxon>Bacillati</taxon>
        <taxon>Bacillota</taxon>
        <taxon>Clostridia</taxon>
        <taxon>Eubacteriales</taxon>
        <taxon>Clostridiaceae</taxon>
        <taxon>Caloramator</taxon>
    </lineage>
</organism>
<evidence type="ECO:0000256" key="10">
    <source>
        <dbReference type="ARBA" id="ARBA00022958"/>
    </source>
</evidence>
<feature type="binding site" evidence="12">
    <location>
        <begin position="10"/>
        <end position="12"/>
    </location>
    <ligand>
        <name>substrate</name>
    </ligand>
</feature>
<feature type="binding site" evidence="12">
    <location>
        <position position="280"/>
    </location>
    <ligand>
        <name>K(+)</name>
        <dbReference type="ChEBI" id="CHEBI:29103"/>
    </ligand>
</feature>
<feature type="active site" description="Proton acceptor" evidence="12">
    <location>
        <position position="245"/>
    </location>
</feature>
<evidence type="ECO:0000256" key="8">
    <source>
        <dbReference type="ARBA" id="ARBA00022840"/>
    </source>
</evidence>
<dbReference type="GO" id="GO:0046872">
    <property type="term" value="F:metal ion binding"/>
    <property type="evidence" value="ECO:0007669"/>
    <property type="project" value="UniProtKB-KW"/>
</dbReference>
<comment type="similarity">
    <text evidence="1">Belongs to the carbohydrate kinase pfkB family.</text>
</comment>
<feature type="binding site" evidence="12">
    <location>
        <position position="278"/>
    </location>
    <ligand>
        <name>K(+)</name>
        <dbReference type="ChEBI" id="CHEBI:29103"/>
    </ligand>
</feature>
<feature type="binding site" evidence="12">
    <location>
        <position position="269"/>
    </location>
    <ligand>
        <name>ATP</name>
        <dbReference type="ChEBI" id="CHEBI:30616"/>
    </ligand>
</feature>
<dbReference type="RefSeq" id="WP_073249504.1">
    <property type="nucleotide sequence ID" value="NZ_FQVG01000045.1"/>
</dbReference>
<evidence type="ECO:0000256" key="12">
    <source>
        <dbReference type="HAMAP-Rule" id="MF_01987"/>
    </source>
</evidence>
<keyword evidence="6 12" id="KW-0547">Nucleotide-binding</keyword>
<dbReference type="GO" id="GO:0005737">
    <property type="term" value="C:cytoplasm"/>
    <property type="evidence" value="ECO:0007669"/>
    <property type="project" value="UniProtKB-SubCell"/>
</dbReference>
<accession>A0A1M5A120</accession>
<dbReference type="InterPro" id="IPR011611">
    <property type="entry name" value="PfkB_dom"/>
</dbReference>
<dbReference type="Gene3D" id="3.40.1190.20">
    <property type="match status" value="1"/>
</dbReference>
<proteinExistence type="inferred from homology"/>
<evidence type="ECO:0000256" key="6">
    <source>
        <dbReference type="ARBA" id="ARBA00022741"/>
    </source>
</evidence>
<sequence>MKIVVVGSINLDFTLQVDKLPKKGETILAKNYKISLGGKGANQAIAAKRLGADVFMIGAVGSDDKGKYALNKLEEEGLNLSGIYQIDDITGNAVITIDNQGFNTIVVYPGANEKLSTQWVEKHSALFKEADFVILQLEIPIETVESAIRLAKENNTKVILNPAPVKDISEEIYKYVDCITPNETELFKMTGTGDIQQGAKKLLEKGVREVVVTLGEKGCYYTNGSEEIIIDSIKVNAIDTTAAGDSFNAALAVALCKFKDIKRALKYANVVGGLTTTKLGAKDALPFKNEVEDYIKNNNYI</sequence>
<comment type="catalytic activity">
    <reaction evidence="12">
        <text>D-ribose + ATP = D-ribose 5-phosphate + ADP + H(+)</text>
        <dbReference type="Rhea" id="RHEA:13697"/>
        <dbReference type="ChEBI" id="CHEBI:15378"/>
        <dbReference type="ChEBI" id="CHEBI:30616"/>
        <dbReference type="ChEBI" id="CHEBI:47013"/>
        <dbReference type="ChEBI" id="CHEBI:78346"/>
        <dbReference type="ChEBI" id="CHEBI:456216"/>
        <dbReference type="EC" id="2.7.1.15"/>
    </reaction>
</comment>
<evidence type="ECO:0000256" key="7">
    <source>
        <dbReference type="ARBA" id="ARBA00022777"/>
    </source>
</evidence>
<comment type="subcellular location">
    <subcellularLocation>
        <location evidence="12">Cytoplasm</location>
    </subcellularLocation>
</comment>
<evidence type="ECO:0000256" key="1">
    <source>
        <dbReference type="ARBA" id="ARBA00005380"/>
    </source>
</evidence>
<feature type="binding site" evidence="12">
    <location>
        <position position="245"/>
    </location>
    <ligand>
        <name>substrate</name>
    </ligand>
</feature>
<keyword evidence="9 12" id="KW-0460">Magnesium</keyword>
<keyword evidence="11 12" id="KW-0119">Carbohydrate metabolism</keyword>
<comment type="function">
    <text evidence="12">Catalyzes the phosphorylation of ribose at O-5 in a reaction requiring ATP and magnesium. The resulting D-ribose-5-phosphate can then be used either for sythesis of nucleotides, histidine, and tryptophan, or as a component of the pentose phosphate pathway.</text>
</comment>
<feature type="binding site" evidence="12">
    <location>
        <position position="182"/>
    </location>
    <ligand>
        <name>ATP</name>
        <dbReference type="ChEBI" id="CHEBI:30616"/>
    </ligand>
</feature>
<comment type="cofactor">
    <cofactor evidence="12">
        <name>Mg(2+)</name>
        <dbReference type="ChEBI" id="CHEBI:18420"/>
    </cofactor>
    <text evidence="12">Requires a divalent cation, most likely magnesium in vivo, as an electrophilic catalyst to aid phosphoryl group transfer. It is the chelate of the metal and the nucleotide that is the actual substrate.</text>
</comment>
<dbReference type="SUPFAM" id="SSF53613">
    <property type="entry name" value="Ribokinase-like"/>
    <property type="match status" value="1"/>
</dbReference>
<dbReference type="Proteomes" id="UP000184423">
    <property type="component" value="Unassembled WGS sequence"/>
</dbReference>
<dbReference type="InterPro" id="IPR002173">
    <property type="entry name" value="Carboh/pur_kinase_PfkB_CS"/>
</dbReference>
<dbReference type="PANTHER" id="PTHR10584">
    <property type="entry name" value="SUGAR KINASE"/>
    <property type="match status" value="1"/>
</dbReference>
<dbReference type="InterPro" id="IPR011877">
    <property type="entry name" value="Ribokinase"/>
</dbReference>
<feature type="binding site" evidence="12">
    <location>
        <begin position="213"/>
        <end position="218"/>
    </location>
    <ligand>
        <name>ATP</name>
        <dbReference type="ChEBI" id="CHEBI:30616"/>
    </ligand>
</feature>
<dbReference type="PROSITE" id="PS00584">
    <property type="entry name" value="PFKB_KINASES_2"/>
    <property type="match status" value="1"/>
</dbReference>
<dbReference type="GO" id="GO:0005524">
    <property type="term" value="F:ATP binding"/>
    <property type="evidence" value="ECO:0007669"/>
    <property type="project" value="UniProtKB-UniRule"/>
</dbReference>